<gene>
    <name evidence="2" type="ORF">DWY25_13215</name>
</gene>
<dbReference type="Proteomes" id="UP000284178">
    <property type="component" value="Unassembled WGS sequence"/>
</dbReference>
<evidence type="ECO:0000313" key="3">
    <source>
        <dbReference type="Proteomes" id="UP000284178"/>
    </source>
</evidence>
<feature type="transmembrane region" description="Helical" evidence="1">
    <location>
        <begin position="53"/>
        <end position="77"/>
    </location>
</feature>
<feature type="transmembrane region" description="Helical" evidence="1">
    <location>
        <begin position="113"/>
        <end position="138"/>
    </location>
</feature>
<keyword evidence="3" id="KW-1185">Reference proteome</keyword>
<name>A0A412FSW7_9FIRM</name>
<accession>A0A412FSW7</accession>
<dbReference type="EMBL" id="QRUP01000018">
    <property type="protein sequence ID" value="RGR71214.1"/>
    <property type="molecule type" value="Genomic_DNA"/>
</dbReference>
<evidence type="ECO:0000313" key="2">
    <source>
        <dbReference type="EMBL" id="RGR71214.1"/>
    </source>
</evidence>
<protein>
    <submittedName>
        <fullName evidence="2">Uncharacterized protein</fullName>
    </submittedName>
</protein>
<evidence type="ECO:0000256" key="1">
    <source>
        <dbReference type="SAM" id="Phobius"/>
    </source>
</evidence>
<keyword evidence="1" id="KW-0472">Membrane</keyword>
<organism evidence="2 3">
    <name type="scientific">Holdemania filiformis</name>
    <dbReference type="NCBI Taxonomy" id="61171"/>
    <lineage>
        <taxon>Bacteria</taxon>
        <taxon>Bacillati</taxon>
        <taxon>Bacillota</taxon>
        <taxon>Erysipelotrichia</taxon>
        <taxon>Erysipelotrichales</taxon>
        <taxon>Erysipelotrichaceae</taxon>
        <taxon>Holdemania</taxon>
    </lineage>
</organism>
<reference evidence="2 3" key="1">
    <citation type="submission" date="2018-08" db="EMBL/GenBank/DDBJ databases">
        <title>A genome reference for cultivated species of the human gut microbiota.</title>
        <authorList>
            <person name="Zou Y."/>
            <person name="Xue W."/>
            <person name="Luo G."/>
        </authorList>
    </citation>
    <scope>NUCLEOTIDE SEQUENCE [LARGE SCALE GENOMIC DNA]</scope>
    <source>
        <strain evidence="2 3">AF24-29</strain>
    </source>
</reference>
<dbReference type="AlphaFoldDB" id="A0A412FSW7"/>
<proteinExistence type="predicted"/>
<feature type="transmembrane region" description="Helical" evidence="1">
    <location>
        <begin position="89"/>
        <end position="107"/>
    </location>
</feature>
<keyword evidence="1" id="KW-0812">Transmembrane</keyword>
<keyword evidence="1" id="KW-1133">Transmembrane helix</keyword>
<sequence>MRKKIYRITLILGLFSLALSAGLITLILKDNAYLLIDPAQDLYQLEVLDSQKLALQLSASLPSLIFLINAGLALSLYHTRAALNTPAGRYSLIWIVFSIGYQSLAVLESRWGFGIEMITILLMAGTWLMKVAACRALFRELKSEKPASKGVLCVN</sequence>
<dbReference type="RefSeq" id="WP_117895626.1">
    <property type="nucleotide sequence ID" value="NZ_CABJCV010000018.1"/>
</dbReference>
<comment type="caution">
    <text evidence="2">The sequence shown here is derived from an EMBL/GenBank/DDBJ whole genome shotgun (WGS) entry which is preliminary data.</text>
</comment>
<dbReference type="GeneID" id="83016355"/>